<reference evidence="1" key="1">
    <citation type="submission" date="2020-05" db="EMBL/GenBank/DDBJ databases">
        <authorList>
            <person name="Chiriac C."/>
            <person name="Salcher M."/>
            <person name="Ghai R."/>
            <person name="Kavagutti S V."/>
        </authorList>
    </citation>
    <scope>NUCLEOTIDE SEQUENCE</scope>
</reference>
<name>A0A6J5RTK9_9CAUD</name>
<evidence type="ECO:0000313" key="1">
    <source>
        <dbReference type="EMBL" id="CAB4197506.1"/>
    </source>
</evidence>
<dbReference type="Pfam" id="PF22758">
    <property type="entry name" value="Phage_cement"/>
    <property type="match status" value="1"/>
</dbReference>
<gene>
    <name evidence="1" type="ORF">UFOVP1309_18</name>
</gene>
<sequence>MSQTTVTQYGPVAFAGMLDGIGMHQVRSYAAEEIIPVAYPVKLGTNKATQVLKTTTGALAVGFALHDHAREQTSGGVVQYGLKETVSVINQGRFWVSTSDAVVAGAVANLTVATGALTDEAVTTGIEAFTQFSARFVTATTAAGLAIVEIK</sequence>
<proteinExistence type="predicted"/>
<organism evidence="1">
    <name type="scientific">uncultured Caudovirales phage</name>
    <dbReference type="NCBI Taxonomy" id="2100421"/>
    <lineage>
        <taxon>Viruses</taxon>
        <taxon>Duplodnaviria</taxon>
        <taxon>Heunggongvirae</taxon>
        <taxon>Uroviricota</taxon>
        <taxon>Caudoviricetes</taxon>
        <taxon>Peduoviridae</taxon>
        <taxon>Maltschvirus</taxon>
        <taxon>Maltschvirus maltsch</taxon>
    </lineage>
</organism>
<protein>
    <submittedName>
        <fullName evidence="1">Uncharacterized protein</fullName>
    </submittedName>
</protein>
<accession>A0A6J5RTK9</accession>
<dbReference type="InterPro" id="IPR054438">
    <property type="entry name" value="Struct_cement_gp24/gp6"/>
</dbReference>
<dbReference type="EMBL" id="LR797271">
    <property type="protein sequence ID" value="CAB4197506.1"/>
    <property type="molecule type" value="Genomic_DNA"/>
</dbReference>